<dbReference type="GO" id="GO:0042597">
    <property type="term" value="C:periplasmic space"/>
    <property type="evidence" value="ECO:0007669"/>
    <property type="project" value="UniProtKB-SubCell"/>
</dbReference>
<comment type="subcellular location">
    <subcellularLocation>
        <location evidence="1">Periplasm</location>
    </subcellularLocation>
</comment>
<evidence type="ECO:0000259" key="6">
    <source>
        <dbReference type="Pfam" id="PF16889"/>
    </source>
</evidence>
<keyword evidence="3" id="KW-0574">Periplasm</keyword>
<dbReference type="GO" id="GO:0016829">
    <property type="term" value="F:lyase activity"/>
    <property type="evidence" value="ECO:0007669"/>
    <property type="project" value="UniProtKB-KW"/>
</dbReference>
<keyword evidence="4" id="KW-0456">Lyase</keyword>
<proteinExistence type="predicted"/>
<evidence type="ECO:0000256" key="2">
    <source>
        <dbReference type="ARBA" id="ARBA00022729"/>
    </source>
</evidence>
<feature type="domain" description="Heparinase II/III-like C-terminal" evidence="5">
    <location>
        <begin position="388"/>
        <end position="549"/>
    </location>
</feature>
<evidence type="ECO:0000313" key="7">
    <source>
        <dbReference type="EMBL" id="RKT59637.1"/>
    </source>
</evidence>
<accession>A0A495WEK3</accession>
<dbReference type="RefSeq" id="WP_121457863.1">
    <property type="nucleotide sequence ID" value="NZ_RBXP01000013.1"/>
</dbReference>
<keyword evidence="8" id="KW-1185">Reference proteome</keyword>
<dbReference type="InterPro" id="IPR008929">
    <property type="entry name" value="Chondroitin_lyas"/>
</dbReference>
<evidence type="ECO:0000313" key="8">
    <source>
        <dbReference type="Proteomes" id="UP000270626"/>
    </source>
</evidence>
<dbReference type="Pfam" id="PF07940">
    <property type="entry name" value="Hepar_II_III_C"/>
    <property type="match status" value="1"/>
</dbReference>
<organism evidence="7 8">
    <name type="scientific">Azonexus fungiphilus</name>
    <dbReference type="NCBI Taxonomy" id="146940"/>
    <lineage>
        <taxon>Bacteria</taxon>
        <taxon>Pseudomonadati</taxon>
        <taxon>Pseudomonadota</taxon>
        <taxon>Betaproteobacteria</taxon>
        <taxon>Rhodocyclales</taxon>
        <taxon>Azonexaceae</taxon>
        <taxon>Azonexus</taxon>
    </lineage>
</organism>
<evidence type="ECO:0000256" key="3">
    <source>
        <dbReference type="ARBA" id="ARBA00022764"/>
    </source>
</evidence>
<protein>
    <submittedName>
        <fullName evidence="7">Heparinase II/III-like protein</fullName>
    </submittedName>
</protein>
<dbReference type="AlphaFoldDB" id="A0A495WEK3"/>
<gene>
    <name evidence="7" type="ORF">DFR40_1526</name>
</gene>
<evidence type="ECO:0000256" key="1">
    <source>
        <dbReference type="ARBA" id="ARBA00004418"/>
    </source>
</evidence>
<keyword evidence="2" id="KW-0732">Signal</keyword>
<dbReference type="InterPro" id="IPR012480">
    <property type="entry name" value="Hepar_II_III_C"/>
</dbReference>
<dbReference type="Proteomes" id="UP000270626">
    <property type="component" value="Unassembled WGS sequence"/>
</dbReference>
<evidence type="ECO:0000259" key="5">
    <source>
        <dbReference type="Pfam" id="PF07940"/>
    </source>
</evidence>
<sequence length="613" mass="68864">MSRLPTLLRTACALGLVSIVRVVAYRIALRLCVHPVQRLRGVAPVGPFFRTVAEGLPPIVAPSVTNWRSSASLFGRWSIMVGALPPDWRTDPLSGARVHDSERPWWSIPDFDPQLGDIKRIWELSRMDWLLAMAQRARQGDCQELSRLNSWLADWCRNSVPYLGPNWKCGQEASIRVMHLAMTALILDQAKQPEPGLLELVRLHMRRIAPTLSYAVGQNNNHGTSEAAALFIGGTWLQAQGVRGAEYWAATGRRVLEERVATLVAGDGSFSQYSLNYHRVLLDTCSMAEIWRRHMDLPLFSSKLQTRLRAAVRWLQQVIDPESGDGPNLGANDGARLLPLTDTAYRDYRPCLQLAMVLFAGQRACAHSGAWDYPLQWLNVPLPEKVAPPPGSVLADEGGYAVMRHGVGMALLRYPRFRFRPSQADVLHLDFWYAGINYLRDAGSYSYNTEARWLHYFGGTGGHNTVQFDDRDQMPRLGRFLFGDWLQTRQFEPLEERDGGLHVAAGYRDRLGARHLRRVSLHADCLSVHDEVGGFTRKAVLRWRLPPGAWRLDGCGATDGVSQVVVHAGMHIVRCALIEGWESLHYLEKTSLPVLEVEVHESGTLSTYFRVAK</sequence>
<dbReference type="PANTHER" id="PTHR39210:SF1">
    <property type="entry name" value="HEPARIN-SULFATE LYASE"/>
    <property type="match status" value="1"/>
</dbReference>
<dbReference type="Gene3D" id="1.50.10.100">
    <property type="entry name" value="Chondroitin AC/alginate lyase"/>
    <property type="match status" value="1"/>
</dbReference>
<dbReference type="SUPFAM" id="SSF48230">
    <property type="entry name" value="Chondroitin AC/alginate lyase"/>
    <property type="match status" value="1"/>
</dbReference>
<dbReference type="OrthoDB" id="9763014at2"/>
<dbReference type="Pfam" id="PF16889">
    <property type="entry name" value="Hepar_II_III_N"/>
    <property type="match status" value="1"/>
</dbReference>
<reference evidence="7 8" key="1">
    <citation type="submission" date="2018-10" db="EMBL/GenBank/DDBJ databases">
        <title>Genomic Encyclopedia of Type Strains, Phase IV (KMG-IV): sequencing the most valuable type-strain genomes for metagenomic binning, comparative biology and taxonomic classification.</title>
        <authorList>
            <person name="Goeker M."/>
        </authorList>
    </citation>
    <scope>NUCLEOTIDE SEQUENCE [LARGE SCALE GENOMIC DNA]</scope>
    <source>
        <strain evidence="7 8">DSM 23841</strain>
    </source>
</reference>
<dbReference type="Gene3D" id="2.70.98.70">
    <property type="match status" value="1"/>
</dbReference>
<comment type="caution">
    <text evidence="7">The sequence shown here is derived from an EMBL/GenBank/DDBJ whole genome shotgun (WGS) entry which is preliminary data.</text>
</comment>
<name>A0A495WEK3_9RHOO</name>
<dbReference type="PANTHER" id="PTHR39210">
    <property type="entry name" value="HEPARIN-SULFATE LYASE"/>
    <property type="match status" value="1"/>
</dbReference>
<evidence type="ECO:0000256" key="4">
    <source>
        <dbReference type="ARBA" id="ARBA00023239"/>
    </source>
</evidence>
<feature type="domain" description="Heparin-sulfate lyase N-terminal" evidence="6">
    <location>
        <begin position="121"/>
        <end position="288"/>
    </location>
</feature>
<dbReference type="InterPro" id="IPR031680">
    <property type="entry name" value="Hepar_II_III_N"/>
</dbReference>
<dbReference type="EMBL" id="RBXP01000013">
    <property type="protein sequence ID" value="RKT59637.1"/>
    <property type="molecule type" value="Genomic_DNA"/>
</dbReference>